<keyword evidence="1" id="KW-0812">Transmembrane</keyword>
<name>A0A2N9VR86_9HYPH</name>
<accession>A0A2N9VR86</accession>
<protein>
    <recommendedName>
        <fullName evidence="4">DUF1772 domain-containing protein</fullName>
    </recommendedName>
</protein>
<gene>
    <name evidence="2" type="ORF">B5P45_23405</name>
</gene>
<feature type="transmembrane region" description="Helical" evidence="1">
    <location>
        <begin position="95"/>
        <end position="115"/>
    </location>
</feature>
<dbReference type="KEGG" id="pht:BLM14_12950"/>
<dbReference type="AlphaFoldDB" id="A0A2N9VR86"/>
<evidence type="ECO:0000313" key="3">
    <source>
        <dbReference type="Proteomes" id="UP000232163"/>
    </source>
</evidence>
<dbReference type="RefSeq" id="WP_099999762.1">
    <property type="nucleotide sequence ID" value="NZ_CP017940.1"/>
</dbReference>
<evidence type="ECO:0000313" key="2">
    <source>
        <dbReference type="EMBL" id="PIO42004.1"/>
    </source>
</evidence>
<dbReference type="OrthoDB" id="428263at2"/>
<reference evidence="2 3" key="1">
    <citation type="journal article" date="2017" name="Int J Environ Stud">
        <title>Does the Miocene-Pliocene relict legume Oxytropis triphylla form nitrogen-fixing nodules with a combination of bacterial strains?</title>
        <authorList>
            <person name="Safronova V."/>
            <person name="Belimov A."/>
            <person name="Sazanova A."/>
            <person name="Kuznetsova I."/>
            <person name="Popova J."/>
            <person name="Andronov E."/>
            <person name="Verkhozina A."/>
            <person name="Tikhonovich I."/>
        </authorList>
    </citation>
    <scope>NUCLEOTIDE SEQUENCE [LARGE SCALE GENOMIC DNA]</scope>
    <source>
        <strain evidence="2 3">Tri-38</strain>
    </source>
</reference>
<keyword evidence="3" id="KW-1185">Reference proteome</keyword>
<feature type="transmembrane region" description="Helical" evidence="1">
    <location>
        <begin position="151"/>
        <end position="171"/>
    </location>
</feature>
<dbReference type="EMBL" id="MZMT01000053">
    <property type="protein sequence ID" value="PIO42004.1"/>
    <property type="molecule type" value="Genomic_DNA"/>
</dbReference>
<feature type="transmembrane region" description="Helical" evidence="1">
    <location>
        <begin position="65"/>
        <end position="88"/>
    </location>
</feature>
<evidence type="ECO:0008006" key="4">
    <source>
        <dbReference type="Google" id="ProtNLM"/>
    </source>
</evidence>
<keyword evidence="1" id="KW-0472">Membrane</keyword>
<sequence>MTQPKYNAFWICIAALLSATTLVLTGAITGFFYAYSVSVMRGLDAVAPQNAITAMQGINATVRNAMFAPAFFGTPLAAIAAGAAFLVIGRKRAGLAMLAAAVIYILGAFVPTFAINVPMNNELAGVDLSTASQPEKIWGDYSDPWTWWNTLRTLFSALSLALVGAAIFFAGRDSRTA</sequence>
<dbReference type="Proteomes" id="UP000232163">
    <property type="component" value="Unassembled WGS sequence"/>
</dbReference>
<organism evidence="2 3">
    <name type="scientific">Phyllobacterium zundukense</name>
    <dbReference type="NCBI Taxonomy" id="1867719"/>
    <lineage>
        <taxon>Bacteria</taxon>
        <taxon>Pseudomonadati</taxon>
        <taxon>Pseudomonadota</taxon>
        <taxon>Alphaproteobacteria</taxon>
        <taxon>Hyphomicrobiales</taxon>
        <taxon>Phyllobacteriaceae</taxon>
        <taxon>Phyllobacterium</taxon>
    </lineage>
</organism>
<dbReference type="Pfam" id="PF08592">
    <property type="entry name" value="Anthrone_oxy"/>
    <property type="match status" value="1"/>
</dbReference>
<dbReference type="InterPro" id="IPR013901">
    <property type="entry name" value="Anthrone_oxy"/>
</dbReference>
<evidence type="ECO:0000256" key="1">
    <source>
        <dbReference type="SAM" id="Phobius"/>
    </source>
</evidence>
<keyword evidence="1" id="KW-1133">Transmembrane helix</keyword>
<proteinExistence type="predicted"/>
<comment type="caution">
    <text evidence="2">The sequence shown here is derived from an EMBL/GenBank/DDBJ whole genome shotgun (WGS) entry which is preliminary data.</text>
</comment>
<feature type="transmembrane region" description="Helical" evidence="1">
    <location>
        <begin position="7"/>
        <end position="35"/>
    </location>
</feature>